<accession>X6P8U6</accession>
<protein>
    <submittedName>
        <fullName evidence="1">Uncharacterized protein</fullName>
    </submittedName>
</protein>
<proteinExistence type="predicted"/>
<reference evidence="1 2" key="1">
    <citation type="journal article" date="2013" name="Curr. Biol.">
        <title>The Genome of the Foraminiferan Reticulomyxa filosa.</title>
        <authorList>
            <person name="Glockner G."/>
            <person name="Hulsmann N."/>
            <person name="Schleicher M."/>
            <person name="Noegel A.A."/>
            <person name="Eichinger L."/>
            <person name="Gallinger C."/>
            <person name="Pawlowski J."/>
            <person name="Sierra R."/>
            <person name="Euteneuer U."/>
            <person name="Pillet L."/>
            <person name="Moustafa A."/>
            <person name="Platzer M."/>
            <person name="Groth M."/>
            <person name="Szafranski K."/>
            <person name="Schliwa M."/>
        </authorList>
    </citation>
    <scope>NUCLEOTIDE SEQUENCE [LARGE SCALE GENOMIC DNA]</scope>
</reference>
<dbReference type="Proteomes" id="UP000023152">
    <property type="component" value="Unassembled WGS sequence"/>
</dbReference>
<name>X6P8U6_RETFI</name>
<dbReference type="EMBL" id="ASPP01002896">
    <property type="protein sequence ID" value="ETO34072.1"/>
    <property type="molecule type" value="Genomic_DNA"/>
</dbReference>
<sequence length="99" mass="11485">MENLIEMIGKVTYPQTVKNEYVNNTGINVRKHFKEDNSHNDKFEILYDIETIIKNHHLWTLICEASKCLIGVKTRELGTKVLDVSKQLQKAIQLLFNIA</sequence>
<evidence type="ECO:0000313" key="1">
    <source>
        <dbReference type="EMBL" id="ETO34072.1"/>
    </source>
</evidence>
<evidence type="ECO:0000313" key="2">
    <source>
        <dbReference type="Proteomes" id="UP000023152"/>
    </source>
</evidence>
<keyword evidence="2" id="KW-1185">Reference proteome</keyword>
<organism evidence="1 2">
    <name type="scientific">Reticulomyxa filosa</name>
    <dbReference type="NCBI Taxonomy" id="46433"/>
    <lineage>
        <taxon>Eukaryota</taxon>
        <taxon>Sar</taxon>
        <taxon>Rhizaria</taxon>
        <taxon>Retaria</taxon>
        <taxon>Foraminifera</taxon>
        <taxon>Monothalamids</taxon>
        <taxon>Reticulomyxidae</taxon>
        <taxon>Reticulomyxa</taxon>
    </lineage>
</organism>
<gene>
    <name evidence="1" type="ORF">RFI_03022</name>
</gene>
<dbReference type="AlphaFoldDB" id="X6P8U6"/>
<comment type="caution">
    <text evidence="1">The sequence shown here is derived from an EMBL/GenBank/DDBJ whole genome shotgun (WGS) entry which is preliminary data.</text>
</comment>